<accession>A0A088DB06</accession>
<gene>
    <name evidence="1" type="primary">colC12</name>
</gene>
<dbReference type="EMBL" id="KF850685">
    <property type="protein sequence ID" value="AIL50178.1"/>
    <property type="molecule type" value="Genomic_DNA"/>
</dbReference>
<evidence type="ECO:0000313" key="1">
    <source>
        <dbReference type="EMBL" id="AIL50178.1"/>
    </source>
</evidence>
<dbReference type="InterPro" id="IPR036736">
    <property type="entry name" value="ACP-like_sf"/>
</dbReference>
<organism evidence="1">
    <name type="scientific">Streptomyces aureus</name>
    <dbReference type="NCBI Taxonomy" id="193461"/>
    <lineage>
        <taxon>Bacteria</taxon>
        <taxon>Bacillati</taxon>
        <taxon>Actinomycetota</taxon>
        <taxon>Actinomycetes</taxon>
        <taxon>Kitasatosporales</taxon>
        <taxon>Streptomycetaceae</taxon>
        <taxon>Streptomyces</taxon>
    </lineage>
</organism>
<sequence length="93" mass="9920">MITETDVAQLLRDSGQLLEDWDTGTELALDSLTFVWLVHLLDERHGIVVGPEDEDELAASDTIGSLHRNLVRLLPDGAGGASAASGTEARHAS</sequence>
<reference evidence="1" key="1">
    <citation type="journal article" date="2014" name="ChemBioChem">
        <title>Biosynthesis of colabomycin E, a new manumycin-family metabolite, involves an unusual chain-length factor.</title>
        <authorList>
            <person name="Petrickova K."/>
            <person name="Pospisil S."/>
            <person name="Kuzma M."/>
            <person name="Tylova T."/>
            <person name="Jagr M."/>
            <person name="Tomek P."/>
            <person name="Chronakova A."/>
            <person name="Brabcova E."/>
            <person name="Andera L."/>
            <person name="Kristufek V."/>
            <person name="Petricek M."/>
        </authorList>
    </citation>
    <scope>NUCLEOTIDE SEQUENCE</scope>
    <source>
        <strain evidence="1">SOK1/5-04</strain>
    </source>
</reference>
<proteinExistence type="predicted"/>
<name>A0A088DB06_9ACTN</name>
<dbReference type="SUPFAM" id="SSF47336">
    <property type="entry name" value="ACP-like"/>
    <property type="match status" value="1"/>
</dbReference>
<protein>
    <submittedName>
        <fullName evidence="1">Putative 3,4-AHBA ACP</fullName>
    </submittedName>
</protein>
<dbReference type="AlphaFoldDB" id="A0A088DB06"/>